<keyword evidence="2" id="KW-1185">Reference proteome</keyword>
<protein>
    <recommendedName>
        <fullName evidence="3">Fe2OG dioxygenase domain-containing protein</fullName>
    </recommendedName>
</protein>
<evidence type="ECO:0008006" key="3">
    <source>
        <dbReference type="Google" id="ProtNLM"/>
    </source>
</evidence>
<reference evidence="2" key="1">
    <citation type="journal article" date="2015" name="PLoS Genet.">
        <title>Genome Sequence and Transcriptome Analyses of Chrysochromulina tobin: Metabolic Tools for Enhanced Algal Fitness in the Prominent Order Prymnesiales (Haptophyceae).</title>
        <authorList>
            <person name="Hovde B.T."/>
            <person name="Deodato C.R."/>
            <person name="Hunsperger H.M."/>
            <person name="Ryken S.A."/>
            <person name="Yost W."/>
            <person name="Jha R.K."/>
            <person name="Patterson J."/>
            <person name="Monnat R.J. Jr."/>
            <person name="Barlow S.B."/>
            <person name="Starkenburg S.R."/>
            <person name="Cattolico R.A."/>
        </authorList>
    </citation>
    <scope>NUCLEOTIDE SEQUENCE</scope>
    <source>
        <strain evidence="2">CCMP291</strain>
    </source>
</reference>
<dbReference type="OrthoDB" id="10617995at2759"/>
<accession>A0A0M0K2Y4</accession>
<evidence type="ECO:0000313" key="1">
    <source>
        <dbReference type="EMBL" id="KOO33231.1"/>
    </source>
</evidence>
<dbReference type="EMBL" id="JWZX01001570">
    <property type="protein sequence ID" value="KOO33231.1"/>
    <property type="molecule type" value="Genomic_DNA"/>
</dbReference>
<organism evidence="1 2">
    <name type="scientific">Chrysochromulina tobinii</name>
    <dbReference type="NCBI Taxonomy" id="1460289"/>
    <lineage>
        <taxon>Eukaryota</taxon>
        <taxon>Haptista</taxon>
        <taxon>Haptophyta</taxon>
        <taxon>Prymnesiophyceae</taxon>
        <taxon>Prymnesiales</taxon>
        <taxon>Chrysochromulinaceae</taxon>
        <taxon>Chrysochromulina</taxon>
    </lineage>
</organism>
<evidence type="ECO:0000313" key="2">
    <source>
        <dbReference type="Proteomes" id="UP000037460"/>
    </source>
</evidence>
<dbReference type="InterPro" id="IPR037151">
    <property type="entry name" value="AlkB-like_sf"/>
</dbReference>
<sequence>MGSNAKRPSLEPIFSSKYIETAVELRFSDLPPFGVVAPPEAAARFGNSLCCARNIALSTDLDELTESLIAQPKTLPWGSAQSSTQSRSRKKLIWLDEGSREQAAQLMTNGPNAAPRQKLHEELVANGSGGVRGSSLCSLGLANELRQCFEVDDVPLAFQPNYAHADFPLHYDLPGADGFGRSIVTLNVKAKATILIEESLDHPQCRWRFELQPGDAWAMRGYARTRCAHGVSVMGIAVPTPCTAGCRACRVSLNLRCGAHDEGEVAEIERDWLASPEGAERM</sequence>
<comment type="caution">
    <text evidence="1">The sequence shown here is derived from an EMBL/GenBank/DDBJ whole genome shotgun (WGS) entry which is preliminary data.</text>
</comment>
<proteinExistence type="predicted"/>
<dbReference type="SUPFAM" id="SSF51197">
    <property type="entry name" value="Clavaminate synthase-like"/>
    <property type="match status" value="1"/>
</dbReference>
<dbReference type="Proteomes" id="UP000037460">
    <property type="component" value="Unassembled WGS sequence"/>
</dbReference>
<gene>
    <name evidence="1" type="ORF">Ctob_008917</name>
</gene>
<name>A0A0M0K2Y4_9EUKA</name>
<dbReference type="AlphaFoldDB" id="A0A0M0K2Y4"/>
<dbReference type="Gene3D" id="2.60.120.590">
    <property type="entry name" value="Alpha-ketoglutarate-dependent dioxygenase AlkB-like"/>
    <property type="match status" value="1"/>
</dbReference>